<reference evidence="1 3" key="1">
    <citation type="journal article" date="2020" name="ISME J.">
        <title>Uncovering the hidden diversity of litter-decomposition mechanisms in mushroom-forming fungi.</title>
        <authorList>
            <person name="Floudas D."/>
            <person name="Bentzer J."/>
            <person name="Ahren D."/>
            <person name="Johansson T."/>
            <person name="Persson P."/>
            <person name="Tunlid A."/>
        </authorList>
    </citation>
    <scope>NUCLEOTIDE SEQUENCE [LARGE SCALE GENOMIC DNA]</scope>
    <source>
        <strain evidence="1 3">CBS 406.79</strain>
    </source>
</reference>
<gene>
    <name evidence="1" type="ORF">D9757_011312</name>
    <name evidence="2" type="ORF">D9757_011504</name>
</gene>
<dbReference type="EMBL" id="JAACJN010000136">
    <property type="protein sequence ID" value="KAF5368193.1"/>
    <property type="molecule type" value="Genomic_DNA"/>
</dbReference>
<dbReference type="Proteomes" id="UP000518752">
    <property type="component" value="Unassembled WGS sequence"/>
</dbReference>
<accession>A0A8H5GN69</accession>
<keyword evidence="3" id="KW-1185">Reference proteome</keyword>
<organism evidence="1 3">
    <name type="scientific">Collybiopsis confluens</name>
    <dbReference type="NCBI Taxonomy" id="2823264"/>
    <lineage>
        <taxon>Eukaryota</taxon>
        <taxon>Fungi</taxon>
        <taxon>Dikarya</taxon>
        <taxon>Basidiomycota</taxon>
        <taxon>Agaricomycotina</taxon>
        <taxon>Agaricomycetes</taxon>
        <taxon>Agaricomycetidae</taxon>
        <taxon>Agaricales</taxon>
        <taxon>Marasmiineae</taxon>
        <taxon>Omphalotaceae</taxon>
        <taxon>Collybiopsis</taxon>
    </lineage>
</organism>
<proteinExistence type="predicted"/>
<dbReference type="OrthoDB" id="2322999at2759"/>
<sequence>MSYTTPMEPTNAYNTLATVDEATQILNNDGAIRDAVLTRIASALSATAGLWGVVLVHRHCTLSPAELMVHRGLICQPETIAQAMVYGTRWLSDGTPFEYSVEASEPPPRELLASFVEACGPLQNILGLYYLPQYGTIGSQSVLMEHSEGRSNILELVDRSESLERFIQTGWGPRTEGGLPVTLGCAIYCDTLMTRDSTYHKNTETHIFRKDE</sequence>
<protein>
    <submittedName>
        <fullName evidence="1">Uncharacterized protein</fullName>
    </submittedName>
</protein>
<comment type="caution">
    <text evidence="1">The sequence shown here is derived from an EMBL/GenBank/DDBJ whole genome shotgun (WGS) entry which is preliminary data.</text>
</comment>
<evidence type="ECO:0000313" key="3">
    <source>
        <dbReference type="Proteomes" id="UP000518752"/>
    </source>
</evidence>
<evidence type="ECO:0000313" key="2">
    <source>
        <dbReference type="EMBL" id="KAF5378024.1"/>
    </source>
</evidence>
<dbReference type="EMBL" id="JAACJN010000079">
    <property type="protein sequence ID" value="KAF5378024.1"/>
    <property type="molecule type" value="Genomic_DNA"/>
</dbReference>
<name>A0A8H5GN69_9AGAR</name>
<evidence type="ECO:0000313" key="1">
    <source>
        <dbReference type="EMBL" id="KAF5368193.1"/>
    </source>
</evidence>
<dbReference type="AlphaFoldDB" id="A0A8H5GN69"/>